<feature type="chain" id="PRO_5022806410" evidence="2">
    <location>
        <begin position="21"/>
        <end position="266"/>
    </location>
</feature>
<keyword evidence="2" id="KW-0732">Signal</keyword>
<comment type="caution">
    <text evidence="3">The sequence shown here is derived from an EMBL/GenBank/DDBJ whole genome shotgun (WGS) entry which is preliminary data.</text>
</comment>
<reference evidence="3 4" key="2">
    <citation type="submission" date="2019-09" db="EMBL/GenBank/DDBJ databases">
        <title>Mesorhizobium sp. MaA-C15 isolated from Microcystis aeruginosa.</title>
        <authorList>
            <person name="Jeong S.E."/>
            <person name="Jin H.M."/>
            <person name="Jeon C.O."/>
        </authorList>
    </citation>
    <scope>NUCLEOTIDE SEQUENCE [LARGE SCALE GENOMIC DNA]</scope>
    <source>
        <strain evidence="3 4">MaA-C15</strain>
    </source>
</reference>
<dbReference type="EMBL" id="VSZS01000065">
    <property type="protein sequence ID" value="TYR31055.1"/>
    <property type="molecule type" value="Genomic_DNA"/>
</dbReference>
<accession>A0A5D4GUT8</accession>
<feature type="region of interest" description="Disordered" evidence="1">
    <location>
        <begin position="29"/>
        <end position="54"/>
    </location>
</feature>
<keyword evidence="4" id="KW-1185">Reference proteome</keyword>
<name>A0A5D4GUT8_9HYPH</name>
<reference evidence="3 4" key="1">
    <citation type="submission" date="2019-08" db="EMBL/GenBank/DDBJ databases">
        <authorList>
            <person name="Seo Y.L."/>
        </authorList>
    </citation>
    <scope>NUCLEOTIDE SEQUENCE [LARGE SCALE GENOMIC DNA]</scope>
    <source>
        <strain evidence="3 4">MaA-C15</strain>
    </source>
</reference>
<dbReference type="OrthoDB" id="8115580at2"/>
<evidence type="ECO:0000256" key="1">
    <source>
        <dbReference type="SAM" id="MobiDB-lite"/>
    </source>
</evidence>
<protein>
    <submittedName>
        <fullName evidence="3">Uncharacterized protein</fullName>
    </submittedName>
</protein>
<dbReference type="RefSeq" id="WP_148915856.1">
    <property type="nucleotide sequence ID" value="NZ_VSZS01000065.1"/>
</dbReference>
<evidence type="ECO:0000313" key="4">
    <source>
        <dbReference type="Proteomes" id="UP000323258"/>
    </source>
</evidence>
<organism evidence="3 4">
    <name type="scientific">Neoaquamicrobium microcysteis</name>
    <dbReference type="NCBI Taxonomy" id="2682781"/>
    <lineage>
        <taxon>Bacteria</taxon>
        <taxon>Pseudomonadati</taxon>
        <taxon>Pseudomonadota</taxon>
        <taxon>Alphaproteobacteria</taxon>
        <taxon>Hyphomicrobiales</taxon>
        <taxon>Phyllobacteriaceae</taxon>
        <taxon>Neoaquamicrobium</taxon>
    </lineage>
</organism>
<feature type="signal peptide" evidence="2">
    <location>
        <begin position="1"/>
        <end position="20"/>
    </location>
</feature>
<evidence type="ECO:0000256" key="2">
    <source>
        <dbReference type="SAM" id="SignalP"/>
    </source>
</evidence>
<evidence type="ECO:0000313" key="3">
    <source>
        <dbReference type="EMBL" id="TYR31055.1"/>
    </source>
</evidence>
<dbReference type="AlphaFoldDB" id="A0A5D4GUT8"/>
<dbReference type="Proteomes" id="UP000323258">
    <property type="component" value="Unassembled WGS sequence"/>
</dbReference>
<proteinExistence type="predicted"/>
<gene>
    <name evidence="3" type="ORF">FY036_16640</name>
</gene>
<sequence>MKTRNEGLLLLAGISLLTLAACGEEQETVVQSQEPPAAVEAPNAVPGEDDRSEDAMRRIGQGADAILQGAEELTRDARERAERLLEDSGPALERAGELAREIGASLDQITRQALRDFETGVALLQQRIDESTADIEPETGDPQAELPPLDRLRADTRAAAQAGPAGVGPDYVGVWAGDTSSCGRIDVEAVEMMAVITPTTMRRHENVCNFAEASMTDRTATLAASCIAEGEMEDRQIILDMPDENTIEIGQAGMDGTARLVRCHLP</sequence>
<dbReference type="PROSITE" id="PS51257">
    <property type="entry name" value="PROKAR_LIPOPROTEIN"/>
    <property type="match status" value="1"/>
</dbReference>
<feature type="compositionally biased region" description="Low complexity" evidence="1">
    <location>
        <begin position="34"/>
        <end position="46"/>
    </location>
</feature>